<sequence>MEARRFFYALISEKQRGVINSQLLLSQIGLIIADARVQLIQSLKENIFEEPINRLKQVPDR</sequence>
<gene>
    <name evidence="1" type="ORF">DWB61_17785</name>
</gene>
<comment type="caution">
    <text evidence="1">The sequence shown here is derived from an EMBL/GenBank/DDBJ whole genome shotgun (WGS) entry which is preliminary data.</text>
</comment>
<organism evidence="1 2">
    <name type="scientific">Ancylomarina euxinus</name>
    <dbReference type="NCBI Taxonomy" id="2283627"/>
    <lineage>
        <taxon>Bacteria</taxon>
        <taxon>Pseudomonadati</taxon>
        <taxon>Bacteroidota</taxon>
        <taxon>Bacteroidia</taxon>
        <taxon>Marinilabiliales</taxon>
        <taxon>Marinifilaceae</taxon>
        <taxon>Ancylomarina</taxon>
    </lineage>
</organism>
<proteinExistence type="predicted"/>
<protein>
    <submittedName>
        <fullName evidence="1">Uncharacterized protein</fullName>
    </submittedName>
</protein>
<accession>A0A425XWA3</accession>
<dbReference type="EMBL" id="QQWG01000058">
    <property type="protein sequence ID" value="RRG18914.1"/>
    <property type="molecule type" value="Genomic_DNA"/>
</dbReference>
<evidence type="ECO:0000313" key="1">
    <source>
        <dbReference type="EMBL" id="RRG18914.1"/>
    </source>
</evidence>
<keyword evidence="2" id="KW-1185">Reference proteome</keyword>
<evidence type="ECO:0000313" key="2">
    <source>
        <dbReference type="Proteomes" id="UP000285794"/>
    </source>
</evidence>
<dbReference type="Proteomes" id="UP000285794">
    <property type="component" value="Unassembled WGS sequence"/>
</dbReference>
<reference evidence="1 2" key="1">
    <citation type="submission" date="2018-07" db="EMBL/GenBank/DDBJ databases">
        <title>Draft genome sequence of Ancylomarina sp. M1P.</title>
        <authorList>
            <person name="Yadav S."/>
            <person name="Villanueva L."/>
            <person name="Damste J.S.S."/>
        </authorList>
    </citation>
    <scope>NUCLEOTIDE SEQUENCE [LARGE SCALE GENOMIC DNA]</scope>
    <source>
        <strain evidence="1 2">M1P</strain>
    </source>
</reference>
<name>A0A425XWA3_9BACT</name>
<dbReference type="AlphaFoldDB" id="A0A425XWA3"/>